<dbReference type="PATRIC" id="fig|573737.6.peg.5851"/>
<proteinExistence type="predicted"/>
<evidence type="ECO:0000256" key="1">
    <source>
        <dbReference type="SAM" id="MobiDB-lite"/>
    </source>
</evidence>
<dbReference type="Proteomes" id="UP000035050">
    <property type="component" value="Plasmid pPO70-1"/>
</dbReference>
<geneLocation type="plasmid" evidence="2 3">
    <name>pPO70-1</name>
</geneLocation>
<sequence length="405" mass="43223">MDGTSAAGPGAEAALLAPLWDSLHQGIGALQTQLTALSGTLATEPHDGFDPKQITACQATLATAAAGGDGAATLEALTKTATALGQLGQDIKQLKAPFEPSRWVPVISFLCTALRYTLALTSIALMITAEVCLGGWAGFAANLLGQCGVMGFAAGLSVVEFREHERREHQRQMREKLEPMEHTYNDVIALLHRLKGAQTVAEIRAELSEPARKFFDGLLQAADAQPNEEMINAALRSNPTEEDEKRILMRAIQDGGLRFRPEVAEQGVTHLRAALEQEAARARRNRLNGLAAPEQEPASDTDSVITAPVASVKRGASRGAVTPPIKSPEEALAWRDTAIPEYELRSTWNKVLGGLERRPDIAALPSFGDAHASSTPLQRPPPCGAATWDEANPQQARLPPGIVPA</sequence>
<accession>A0A0G3IIC2</accession>
<keyword evidence="2" id="KW-0614">Plasmid</keyword>
<gene>
    <name evidence="2" type="ORF">MB84_29255</name>
</gene>
<organism evidence="2 3">
    <name type="scientific">Pandoraea oxalativorans</name>
    <dbReference type="NCBI Taxonomy" id="573737"/>
    <lineage>
        <taxon>Bacteria</taxon>
        <taxon>Pseudomonadati</taxon>
        <taxon>Pseudomonadota</taxon>
        <taxon>Betaproteobacteria</taxon>
        <taxon>Burkholderiales</taxon>
        <taxon>Burkholderiaceae</taxon>
        <taxon>Pandoraea</taxon>
    </lineage>
</organism>
<dbReference type="AlphaFoldDB" id="A0A0G3IIC2"/>
<keyword evidence="3" id="KW-1185">Reference proteome</keyword>
<dbReference type="KEGG" id="pox:MB84_29255"/>
<evidence type="ECO:0000313" key="3">
    <source>
        <dbReference type="Proteomes" id="UP000035050"/>
    </source>
</evidence>
<dbReference type="EMBL" id="CP011518">
    <property type="protein sequence ID" value="AKK24860.1"/>
    <property type="molecule type" value="Genomic_DNA"/>
</dbReference>
<protein>
    <submittedName>
        <fullName evidence="2">Uncharacterized protein</fullName>
    </submittedName>
</protein>
<name>A0A0G3IIC2_9BURK</name>
<evidence type="ECO:0000313" key="2">
    <source>
        <dbReference type="EMBL" id="AKK24860.1"/>
    </source>
</evidence>
<reference evidence="2" key="1">
    <citation type="submission" date="2016-06" db="EMBL/GenBank/DDBJ databases">
        <title>Pandoraea oxalativorans DSM 23570 Genome Sequencing.</title>
        <authorList>
            <person name="Ee R."/>
            <person name="Lim Y.-L."/>
            <person name="Yong D."/>
            <person name="Yin W.-F."/>
            <person name="Chan K.-G."/>
        </authorList>
    </citation>
    <scope>NUCLEOTIDE SEQUENCE</scope>
    <source>
        <strain evidence="2">DSM 23570</strain>
        <plasmid evidence="2">pPO70-1</plasmid>
    </source>
</reference>
<feature type="region of interest" description="Disordered" evidence="1">
    <location>
        <begin position="366"/>
        <end position="405"/>
    </location>
</feature>